<accession>A0ABU2S4B2</accession>
<evidence type="ECO:0000313" key="3">
    <source>
        <dbReference type="EMBL" id="MDT0443831.1"/>
    </source>
</evidence>
<proteinExistence type="predicted"/>
<keyword evidence="1" id="KW-0732">Signal</keyword>
<dbReference type="RefSeq" id="WP_311618136.1">
    <property type="nucleotide sequence ID" value="NZ_JAVREV010000007.1"/>
</dbReference>
<keyword evidence="2" id="KW-0186">Copper</keyword>
<dbReference type="InterPro" id="IPR023199">
    <property type="entry name" value="GriE/MELC1_sf"/>
</dbReference>
<evidence type="ECO:0000256" key="2">
    <source>
        <dbReference type="ARBA" id="ARBA00023008"/>
    </source>
</evidence>
<dbReference type="Gene3D" id="3.30.1880.10">
    <property type="entry name" value="protein ne1242 domain like"/>
    <property type="match status" value="1"/>
</dbReference>
<keyword evidence="4" id="KW-1185">Reference proteome</keyword>
<evidence type="ECO:0000313" key="4">
    <source>
        <dbReference type="Proteomes" id="UP001183615"/>
    </source>
</evidence>
<name>A0ABU2S4B2_9ACTN</name>
<reference evidence="4" key="1">
    <citation type="submission" date="2023-07" db="EMBL/GenBank/DDBJ databases">
        <title>30 novel species of actinomycetes from the DSMZ collection.</title>
        <authorList>
            <person name="Nouioui I."/>
        </authorList>
    </citation>
    <scope>NUCLEOTIDE SEQUENCE [LARGE SCALE GENOMIC DNA]</scope>
    <source>
        <strain evidence="4">DSM 41886</strain>
    </source>
</reference>
<dbReference type="Proteomes" id="UP001183615">
    <property type="component" value="Unassembled WGS sequence"/>
</dbReference>
<comment type="caution">
    <text evidence="3">The sequence shown here is derived from an EMBL/GenBank/DDBJ whole genome shotgun (WGS) entry which is preliminary data.</text>
</comment>
<dbReference type="InterPro" id="IPR010928">
    <property type="entry name" value="MelC1"/>
</dbReference>
<gene>
    <name evidence="3" type="ORF">RM779_14710</name>
</gene>
<evidence type="ECO:0000256" key="1">
    <source>
        <dbReference type="ARBA" id="ARBA00022729"/>
    </source>
</evidence>
<organism evidence="3 4">
    <name type="scientific">Streptomyces johnsoniae</name>
    <dbReference type="NCBI Taxonomy" id="3075532"/>
    <lineage>
        <taxon>Bacteria</taxon>
        <taxon>Bacillati</taxon>
        <taxon>Actinomycetota</taxon>
        <taxon>Actinomycetes</taxon>
        <taxon>Kitasatosporales</taxon>
        <taxon>Streptomycetaceae</taxon>
        <taxon>Streptomyces</taxon>
    </lineage>
</organism>
<dbReference type="Pfam" id="PF06236">
    <property type="entry name" value="MelC1"/>
    <property type="match status" value="1"/>
</dbReference>
<sequence>MHLNRHLNRREMVAGVAGTALVAAAAATPLVVGDGGADVHAAHGGGEDAGDHPGAGAGAYVEEYQGRTIRVVPEAEGGGVFIDDRPLHLMKFADDAYLSSMCHYEMAPTPLHAARRAVEELRGAALLPSGHHGTHITVV</sequence>
<dbReference type="EMBL" id="JAVREV010000007">
    <property type="protein sequence ID" value="MDT0443831.1"/>
    <property type="molecule type" value="Genomic_DNA"/>
</dbReference>
<protein>
    <submittedName>
        <fullName evidence="3">Tyrosinase family oxidase copper chaperone</fullName>
    </submittedName>
</protein>